<dbReference type="Pfam" id="PF00531">
    <property type="entry name" value="Death"/>
    <property type="match status" value="1"/>
</dbReference>
<dbReference type="OrthoDB" id="8908633at2759"/>
<dbReference type="PANTHER" id="PTHR45749:SF21">
    <property type="entry name" value="DUF4371 DOMAIN-CONTAINING PROTEIN"/>
    <property type="match status" value="1"/>
</dbReference>
<dbReference type="PANTHER" id="PTHR45749">
    <property type="match status" value="1"/>
</dbReference>
<dbReference type="SUPFAM" id="SSF47986">
    <property type="entry name" value="DEATH domain"/>
    <property type="match status" value="1"/>
</dbReference>
<reference evidence="2" key="1">
    <citation type="submission" date="2022-07" db="EMBL/GenBank/DDBJ databases">
        <title>Chromosome-level genome of Muraenolepis orangiensis.</title>
        <authorList>
            <person name="Kim J."/>
        </authorList>
    </citation>
    <scope>NUCLEOTIDE SEQUENCE</scope>
    <source>
        <strain evidence="2">KU_S4_2022</strain>
        <tissue evidence="2">Muscle</tissue>
    </source>
</reference>
<dbReference type="InterPro" id="IPR012337">
    <property type="entry name" value="RNaseH-like_sf"/>
</dbReference>
<dbReference type="InterPro" id="IPR000488">
    <property type="entry name" value="Death_dom"/>
</dbReference>
<keyword evidence="3" id="KW-1185">Reference proteome</keyword>
<evidence type="ECO:0000259" key="1">
    <source>
        <dbReference type="PROSITE" id="PS50017"/>
    </source>
</evidence>
<dbReference type="GO" id="GO:0007165">
    <property type="term" value="P:signal transduction"/>
    <property type="evidence" value="ECO:0007669"/>
    <property type="project" value="InterPro"/>
</dbReference>
<dbReference type="InterPro" id="IPR011029">
    <property type="entry name" value="DEATH-like_dom_sf"/>
</dbReference>
<dbReference type="EMBL" id="JANIIK010000114">
    <property type="protein sequence ID" value="KAJ3590880.1"/>
    <property type="molecule type" value="Genomic_DNA"/>
</dbReference>
<name>A0A9Q0DLH9_9TELE</name>
<dbReference type="PROSITE" id="PS50017">
    <property type="entry name" value="DEATH_DOMAIN"/>
    <property type="match status" value="1"/>
</dbReference>
<protein>
    <recommendedName>
        <fullName evidence="1">Death domain-containing protein</fullName>
    </recommendedName>
</protein>
<feature type="domain" description="Death" evidence="1">
    <location>
        <begin position="47"/>
        <end position="120"/>
    </location>
</feature>
<evidence type="ECO:0000313" key="2">
    <source>
        <dbReference type="EMBL" id="KAJ3590880.1"/>
    </source>
</evidence>
<proteinExistence type="predicted"/>
<dbReference type="AlphaFoldDB" id="A0A9Q0DLH9"/>
<gene>
    <name evidence="2" type="ORF">NHX12_008828</name>
</gene>
<sequence length="319" mass="35968">MVIWKGERASQKMVDSMMVRDIRFCFSLGLIPSAVPVMYVRRGQDLSDDQLLRVAKTLGQEWEQAAIHLKLSITDLDTIKAERQGNVSMQKLKMLVLWKNRRPRGEATAQHLLSSLEDLQDLSCEARQILEVHERLVAVVQCSASTGQAFVQLLTEVFQHLKLDGSMCIGNATDGASNMQGQYKGFSALLATQSPTHVHVWCYAHVLNLVLADTTQIVIESGSLFGLLNDTAVFIRESYQRMNLWEKESQDKRHKRIAPIGATCWWAKHDALKKVYGSFGKPQDSLYVDVLFTLTSIQEQKTAKSNIRTKARGYKEGLL</sequence>
<dbReference type="Proteomes" id="UP001148018">
    <property type="component" value="Unassembled WGS sequence"/>
</dbReference>
<accession>A0A9Q0DLH9</accession>
<organism evidence="2 3">
    <name type="scientific">Muraenolepis orangiensis</name>
    <name type="common">Patagonian moray cod</name>
    <dbReference type="NCBI Taxonomy" id="630683"/>
    <lineage>
        <taxon>Eukaryota</taxon>
        <taxon>Metazoa</taxon>
        <taxon>Chordata</taxon>
        <taxon>Craniata</taxon>
        <taxon>Vertebrata</taxon>
        <taxon>Euteleostomi</taxon>
        <taxon>Actinopterygii</taxon>
        <taxon>Neopterygii</taxon>
        <taxon>Teleostei</taxon>
        <taxon>Neoteleostei</taxon>
        <taxon>Acanthomorphata</taxon>
        <taxon>Zeiogadaria</taxon>
        <taxon>Gadariae</taxon>
        <taxon>Gadiformes</taxon>
        <taxon>Muraenolepidoidei</taxon>
        <taxon>Muraenolepididae</taxon>
        <taxon>Muraenolepis</taxon>
    </lineage>
</organism>
<feature type="non-terminal residue" evidence="2">
    <location>
        <position position="1"/>
    </location>
</feature>
<comment type="caution">
    <text evidence="2">The sequence shown here is derived from an EMBL/GenBank/DDBJ whole genome shotgun (WGS) entry which is preliminary data.</text>
</comment>
<dbReference type="SUPFAM" id="SSF53098">
    <property type="entry name" value="Ribonuclease H-like"/>
    <property type="match status" value="1"/>
</dbReference>
<evidence type="ECO:0000313" key="3">
    <source>
        <dbReference type="Proteomes" id="UP001148018"/>
    </source>
</evidence>
<dbReference type="Gene3D" id="1.10.533.10">
    <property type="entry name" value="Death Domain, Fas"/>
    <property type="match status" value="1"/>
</dbReference>